<gene>
    <name evidence="13" type="ORF">GDO86_000732</name>
</gene>
<dbReference type="GO" id="GO:0005886">
    <property type="term" value="C:plasma membrane"/>
    <property type="evidence" value="ECO:0007669"/>
    <property type="project" value="UniProtKB-SubCell"/>
</dbReference>
<dbReference type="OrthoDB" id="9898717at2759"/>
<dbReference type="Proteomes" id="UP000812440">
    <property type="component" value="Chromosome 1"/>
</dbReference>
<dbReference type="SUPFAM" id="SSF81321">
    <property type="entry name" value="Family A G protein-coupled receptor-like"/>
    <property type="match status" value="1"/>
</dbReference>
<dbReference type="PRINTS" id="PR00237">
    <property type="entry name" value="GPCRRHODOPSN"/>
</dbReference>
<evidence type="ECO:0000256" key="5">
    <source>
        <dbReference type="ARBA" id="ARBA00022725"/>
    </source>
</evidence>
<evidence type="ECO:0000256" key="3">
    <source>
        <dbReference type="ARBA" id="ARBA00022606"/>
    </source>
</evidence>
<keyword evidence="3 10" id="KW-0716">Sensory transduction</keyword>
<name>A0A8T2KCT9_9PIPI</name>
<dbReference type="InterPro" id="IPR000725">
    <property type="entry name" value="Olfact_rcpt"/>
</dbReference>
<keyword evidence="9" id="KW-0675">Receptor</keyword>
<evidence type="ECO:0000313" key="13">
    <source>
        <dbReference type="EMBL" id="KAG8454202.1"/>
    </source>
</evidence>
<dbReference type="InterPro" id="IPR017452">
    <property type="entry name" value="GPCR_Rhodpsn_7TM"/>
</dbReference>
<feature type="domain" description="G-protein coupled receptors family 1 profile" evidence="12">
    <location>
        <begin position="39"/>
        <end position="288"/>
    </location>
</feature>
<comment type="subcellular location">
    <subcellularLocation>
        <location evidence="1 10">Cell membrane</location>
        <topology evidence="1 10">Multi-pass membrane protein</topology>
    </subcellularLocation>
</comment>
<keyword evidence="5 10" id="KW-0552">Olfaction</keyword>
<feature type="transmembrane region" description="Helical" evidence="10">
    <location>
        <begin position="193"/>
        <end position="214"/>
    </location>
</feature>
<evidence type="ECO:0000256" key="2">
    <source>
        <dbReference type="ARBA" id="ARBA00022475"/>
    </source>
</evidence>
<dbReference type="PROSITE" id="PS00237">
    <property type="entry name" value="G_PROTEIN_RECEP_F1_1"/>
    <property type="match status" value="1"/>
</dbReference>
<reference evidence="13" key="1">
    <citation type="thesis" date="2020" institute="ProQuest LLC" country="789 East Eisenhower Parkway, Ann Arbor, MI, USA">
        <title>Comparative Genomics and Chromosome Evolution.</title>
        <authorList>
            <person name="Mudd A.B."/>
        </authorList>
    </citation>
    <scope>NUCLEOTIDE SEQUENCE</scope>
    <source>
        <strain evidence="13">Female2</strain>
        <tissue evidence="13">Blood</tissue>
    </source>
</reference>
<evidence type="ECO:0000256" key="6">
    <source>
        <dbReference type="ARBA" id="ARBA00022989"/>
    </source>
</evidence>
<evidence type="ECO:0000256" key="7">
    <source>
        <dbReference type="ARBA" id="ARBA00023136"/>
    </source>
</evidence>
<keyword evidence="14" id="KW-1185">Reference proteome</keyword>
<dbReference type="PANTHER" id="PTHR26453">
    <property type="entry name" value="OLFACTORY RECEPTOR"/>
    <property type="match status" value="1"/>
</dbReference>
<dbReference type="GO" id="GO:0004984">
    <property type="term" value="F:olfactory receptor activity"/>
    <property type="evidence" value="ECO:0007669"/>
    <property type="project" value="InterPro"/>
</dbReference>
<evidence type="ECO:0000256" key="11">
    <source>
        <dbReference type="SAM" id="MobiDB-lite"/>
    </source>
</evidence>
<dbReference type="AlphaFoldDB" id="A0A8T2KCT9"/>
<evidence type="ECO:0000256" key="10">
    <source>
        <dbReference type="RuleBase" id="RU363047"/>
    </source>
</evidence>
<keyword evidence="6 10" id="KW-1133">Transmembrane helix</keyword>
<sequence length="385" mass="43969">MGNYTLHRDFQLLGFLRYKNLQLVIFISVLWMYLFTLCANLVIIILVCLVPQLHTPMYFFLSKLSVQDIIYVTAILPKLIDITLTGDNRISYPGCITQMFLYVFCATVEFLLLTFMAYDRYVAICIPMRYCIIMKKSLCVSLAAVSWLIAAPNSMMYCWLVSKLIFCGDQKINNFFCEVKTLLELSCSNINHIRIILLVLGLLLGVLPFSLILISYTNIISSVLKISSSERKFKFFSSCFSHITVVVLYCGTTLSFYLKPDTPDLQETDKLLSLLFVVFTPLLNPLVYSLRNKDITNASKRMINVCLRAVTTQTEGMLISDVPEFQPEAGHNFTIPPSKFCWSNLPMTPTVHWRICESKEREKAQGKKAKTLWPNKSEKVSDCGD</sequence>
<keyword evidence="2 10" id="KW-1003">Cell membrane</keyword>
<keyword evidence="4 9" id="KW-0812">Transmembrane</keyword>
<feature type="transmembrane region" description="Helical" evidence="10">
    <location>
        <begin position="235"/>
        <end position="258"/>
    </location>
</feature>
<feature type="region of interest" description="Disordered" evidence="11">
    <location>
        <begin position="362"/>
        <end position="385"/>
    </location>
</feature>
<organism evidence="13 14">
    <name type="scientific">Hymenochirus boettgeri</name>
    <name type="common">Congo dwarf clawed frog</name>
    <dbReference type="NCBI Taxonomy" id="247094"/>
    <lineage>
        <taxon>Eukaryota</taxon>
        <taxon>Metazoa</taxon>
        <taxon>Chordata</taxon>
        <taxon>Craniata</taxon>
        <taxon>Vertebrata</taxon>
        <taxon>Euteleostomi</taxon>
        <taxon>Amphibia</taxon>
        <taxon>Batrachia</taxon>
        <taxon>Anura</taxon>
        <taxon>Pipoidea</taxon>
        <taxon>Pipidae</taxon>
        <taxon>Pipinae</taxon>
        <taxon>Hymenochirus</taxon>
    </lineage>
</organism>
<keyword evidence="8 9" id="KW-0807">Transducer</keyword>
<evidence type="ECO:0000256" key="4">
    <source>
        <dbReference type="ARBA" id="ARBA00022692"/>
    </source>
</evidence>
<evidence type="ECO:0000256" key="9">
    <source>
        <dbReference type="RuleBase" id="RU000688"/>
    </source>
</evidence>
<evidence type="ECO:0000256" key="1">
    <source>
        <dbReference type="ARBA" id="ARBA00004651"/>
    </source>
</evidence>
<proteinExistence type="inferred from homology"/>
<dbReference type="CDD" id="cd13954">
    <property type="entry name" value="7tmA_OR"/>
    <property type="match status" value="1"/>
</dbReference>
<feature type="transmembrane region" description="Helical" evidence="10">
    <location>
        <begin position="100"/>
        <end position="118"/>
    </location>
</feature>
<dbReference type="GO" id="GO:0004930">
    <property type="term" value="F:G protein-coupled receptor activity"/>
    <property type="evidence" value="ECO:0007669"/>
    <property type="project" value="UniProtKB-KW"/>
</dbReference>
<dbReference type="Pfam" id="PF13853">
    <property type="entry name" value="7tm_4"/>
    <property type="match status" value="1"/>
</dbReference>
<comment type="caution">
    <text evidence="13">The sequence shown here is derived from an EMBL/GenBank/DDBJ whole genome shotgun (WGS) entry which is preliminary data.</text>
</comment>
<dbReference type="PROSITE" id="PS50262">
    <property type="entry name" value="G_PROTEIN_RECEP_F1_2"/>
    <property type="match status" value="1"/>
</dbReference>
<evidence type="ECO:0000313" key="14">
    <source>
        <dbReference type="Proteomes" id="UP000812440"/>
    </source>
</evidence>
<dbReference type="FunFam" id="1.20.1070.10:FF:000008">
    <property type="entry name" value="Olfactory receptor"/>
    <property type="match status" value="1"/>
</dbReference>
<protein>
    <recommendedName>
        <fullName evidence="10">Olfactory receptor</fullName>
    </recommendedName>
</protein>
<feature type="transmembrane region" description="Helical" evidence="10">
    <location>
        <begin position="130"/>
        <end position="150"/>
    </location>
</feature>
<dbReference type="EMBL" id="JAACNH010000001">
    <property type="protein sequence ID" value="KAG8454202.1"/>
    <property type="molecule type" value="Genomic_DNA"/>
</dbReference>
<dbReference type="InterPro" id="IPR000276">
    <property type="entry name" value="GPCR_Rhodpsn"/>
</dbReference>
<feature type="transmembrane region" description="Helical" evidence="10">
    <location>
        <begin position="23"/>
        <end position="50"/>
    </location>
</feature>
<comment type="similarity">
    <text evidence="9">Belongs to the G-protein coupled receptor 1 family.</text>
</comment>
<keyword evidence="7 10" id="KW-0472">Membrane</keyword>
<feature type="compositionally biased region" description="Basic and acidic residues" evidence="11">
    <location>
        <begin position="376"/>
        <end position="385"/>
    </location>
</feature>
<evidence type="ECO:0000259" key="12">
    <source>
        <dbReference type="PROSITE" id="PS50262"/>
    </source>
</evidence>
<accession>A0A8T2KCT9</accession>
<evidence type="ECO:0000256" key="8">
    <source>
        <dbReference type="ARBA" id="ARBA00023224"/>
    </source>
</evidence>
<dbReference type="Gene3D" id="1.20.1070.10">
    <property type="entry name" value="Rhodopsin 7-helix transmembrane proteins"/>
    <property type="match status" value="1"/>
</dbReference>
<feature type="transmembrane region" description="Helical" evidence="10">
    <location>
        <begin position="270"/>
        <end position="290"/>
    </location>
</feature>
<dbReference type="PRINTS" id="PR00245">
    <property type="entry name" value="OLFACTORYR"/>
</dbReference>
<keyword evidence="9" id="KW-0297">G-protein coupled receptor</keyword>